<proteinExistence type="predicted"/>
<dbReference type="RefSeq" id="WP_139305495.1">
    <property type="nucleotide sequence ID" value="NZ_FNWO01000003.1"/>
</dbReference>
<keyword evidence="2" id="KW-1185">Reference proteome</keyword>
<organism evidence="1 2">
    <name type="scientific">Magnetospirillum fulvum</name>
    <name type="common">Rhodospirillum fulvum</name>
    <dbReference type="NCBI Taxonomy" id="1082"/>
    <lineage>
        <taxon>Bacteria</taxon>
        <taxon>Pseudomonadati</taxon>
        <taxon>Pseudomonadota</taxon>
        <taxon>Alphaproteobacteria</taxon>
        <taxon>Rhodospirillales</taxon>
        <taxon>Rhodospirillaceae</taxon>
        <taxon>Magnetospirillum</taxon>
    </lineage>
</organism>
<sequence length="270" mass="31543">MNEITEIEDKKIFPIQPSNGQLCSEQCFRFIKRHADIFGFLFFSTQLAAKVDETRLVAARALAATGEEKYVQMLRDVEKDKQKQINKYRKYAQLQTENMCINLVDNFICFLSGTVQACMRKRPELLKSSEMIRLEDVLRLTNYRELVSFLVDKKINELIYGGFKEIETFLMDRSGLSLTTSDAERSLVIISIELRNIYTHNRGVVNDIFLKRTKGIQHKYNFKHGHVYCTNLDELSEFANNMYVIAMRIDQAVSKKFRVARKKYNTWGKT</sequence>
<gene>
    <name evidence="1" type="ORF">SAMN04244559_01063</name>
</gene>
<protein>
    <recommendedName>
        <fullName evidence="3">RiboL-PSP-HEPN domain-containing protein</fullName>
    </recommendedName>
</protein>
<dbReference type="OrthoDB" id="7593075at2"/>
<name>A0A1H6H5S4_MAGFU</name>
<accession>A0A1H6H5S4</accession>
<evidence type="ECO:0008006" key="3">
    <source>
        <dbReference type="Google" id="ProtNLM"/>
    </source>
</evidence>
<dbReference type="Proteomes" id="UP000182983">
    <property type="component" value="Unassembled WGS sequence"/>
</dbReference>
<evidence type="ECO:0000313" key="1">
    <source>
        <dbReference type="EMBL" id="SEH31081.1"/>
    </source>
</evidence>
<reference evidence="2" key="1">
    <citation type="submission" date="2016-10" db="EMBL/GenBank/DDBJ databases">
        <authorList>
            <person name="Varghese N."/>
            <person name="Submissions S."/>
        </authorList>
    </citation>
    <scope>NUCLEOTIDE SEQUENCE [LARGE SCALE GENOMIC DNA]</scope>
    <source>
        <strain evidence="2">DSM 13234</strain>
    </source>
</reference>
<dbReference type="EMBL" id="FNWO01000003">
    <property type="protein sequence ID" value="SEH31081.1"/>
    <property type="molecule type" value="Genomic_DNA"/>
</dbReference>
<dbReference type="AlphaFoldDB" id="A0A1H6H5S4"/>
<evidence type="ECO:0000313" key="2">
    <source>
        <dbReference type="Proteomes" id="UP000182983"/>
    </source>
</evidence>